<gene>
    <name evidence="2" type="ordered locus">y3768</name>
</gene>
<organism evidence="2 3">
    <name type="scientific">Yersinia pestis</name>
    <dbReference type="NCBI Taxonomy" id="632"/>
    <lineage>
        <taxon>Bacteria</taxon>
        <taxon>Pseudomonadati</taxon>
        <taxon>Pseudomonadota</taxon>
        <taxon>Gammaproteobacteria</taxon>
        <taxon>Enterobacterales</taxon>
        <taxon>Yersiniaceae</taxon>
        <taxon>Yersinia</taxon>
    </lineage>
</organism>
<protein>
    <submittedName>
        <fullName evidence="2">Uncharacterized protein</fullName>
    </submittedName>
</protein>
<reference evidence="2 3" key="1">
    <citation type="journal article" date="2002" name="J. Bacteriol.">
        <title>Genome sequence of Yersinia pestis KIM.</title>
        <authorList>
            <person name="Deng W."/>
            <person name="Burland V."/>
            <person name="Plunkett G.III."/>
            <person name="Boutin A."/>
            <person name="Mayhew G.F."/>
            <person name="Liss P."/>
            <person name="Perna N.T."/>
            <person name="Rose D.J."/>
            <person name="Mau B."/>
            <person name="Zhou S."/>
            <person name="Schwartz D.C."/>
            <person name="Fetherston J.D."/>
            <person name="Lindler L.E."/>
            <person name="Brubaker R.R."/>
            <person name="Plana G.V."/>
            <person name="Straley S.C."/>
            <person name="McDonough K.A."/>
            <person name="Nilles M.L."/>
            <person name="Matson J.S."/>
            <person name="Blattner F.R."/>
            <person name="Perry R.D."/>
        </authorList>
    </citation>
    <scope>NUCLEOTIDE SEQUENCE [LARGE SCALE GENOMIC DNA]</scope>
    <source>
        <strain evidence="3">KIM10+ / Biovar Mediaevalis</strain>
    </source>
</reference>
<dbReference type="DNASU" id="1148715"/>
<keyword evidence="1" id="KW-1133">Transmembrane helix</keyword>
<proteinExistence type="predicted"/>
<accession>Q8CKB8</accession>
<evidence type="ECO:0000313" key="2">
    <source>
        <dbReference type="EMBL" id="AAM87313.1"/>
    </source>
</evidence>
<dbReference type="AlphaFoldDB" id="Q8CKB8"/>
<keyword evidence="1" id="KW-0812">Transmembrane</keyword>
<dbReference type="KEGG" id="ypk:y3768"/>
<keyword evidence="1" id="KW-0472">Membrane</keyword>
<sequence>MWRNQDHNLMNKKILIKICSIMIIKLIAWLSIKIKHSLRSGFSRWRTDGQ</sequence>
<evidence type="ECO:0000313" key="3">
    <source>
        <dbReference type="Proteomes" id="UP000002490"/>
    </source>
</evidence>
<name>Q8CKB8_YERPE</name>
<dbReference type="HOGENOM" id="CLU_3124404_0_0_6"/>
<dbReference type="Proteomes" id="UP000002490">
    <property type="component" value="Chromosome"/>
</dbReference>
<feature type="transmembrane region" description="Helical" evidence="1">
    <location>
        <begin position="14"/>
        <end position="32"/>
    </location>
</feature>
<evidence type="ECO:0000256" key="1">
    <source>
        <dbReference type="SAM" id="Phobius"/>
    </source>
</evidence>
<dbReference type="EMBL" id="AE009952">
    <property type="protein sequence ID" value="AAM87313.1"/>
    <property type="molecule type" value="Genomic_DNA"/>
</dbReference>